<evidence type="ECO:0000256" key="10">
    <source>
        <dbReference type="RuleBase" id="RU363097"/>
    </source>
</evidence>
<dbReference type="GO" id="GO:0102965">
    <property type="term" value="F:alcohol-forming long-chain fatty acyl-CoA reductase activity"/>
    <property type="evidence" value="ECO:0007669"/>
    <property type="project" value="UniProtKB-EC"/>
</dbReference>
<evidence type="ECO:0000256" key="1">
    <source>
        <dbReference type="ARBA" id="ARBA00004141"/>
    </source>
</evidence>
<dbReference type="Pfam" id="PF07993">
    <property type="entry name" value="NAD_binding_4"/>
    <property type="match status" value="1"/>
</dbReference>
<dbReference type="CDD" id="cd05236">
    <property type="entry name" value="FAR-N_SDR_e"/>
    <property type="match status" value="1"/>
</dbReference>
<evidence type="ECO:0000256" key="6">
    <source>
        <dbReference type="ARBA" id="ARBA00022989"/>
    </source>
</evidence>
<evidence type="ECO:0000256" key="7">
    <source>
        <dbReference type="ARBA" id="ARBA00023098"/>
    </source>
</evidence>
<feature type="domain" description="Thioester reductase (TE)" evidence="12">
    <location>
        <begin position="17"/>
        <end position="287"/>
    </location>
</feature>
<dbReference type="GO" id="GO:0016020">
    <property type="term" value="C:membrane"/>
    <property type="evidence" value="ECO:0007669"/>
    <property type="project" value="UniProtKB-SubCell"/>
</dbReference>
<dbReference type="InterPro" id="IPR033640">
    <property type="entry name" value="FAR_C"/>
</dbReference>
<evidence type="ECO:0000256" key="9">
    <source>
        <dbReference type="ARBA" id="ARBA00052530"/>
    </source>
</evidence>
<dbReference type="GO" id="GO:0035336">
    <property type="term" value="P:long-chain fatty-acyl-CoA metabolic process"/>
    <property type="evidence" value="ECO:0007669"/>
    <property type="project" value="TreeGrafter"/>
</dbReference>
<evidence type="ECO:0000256" key="5">
    <source>
        <dbReference type="ARBA" id="ARBA00022857"/>
    </source>
</evidence>
<dbReference type="CDD" id="cd09071">
    <property type="entry name" value="FAR_C"/>
    <property type="match status" value="1"/>
</dbReference>
<keyword evidence="4" id="KW-0812">Transmembrane</keyword>
<comment type="catalytic activity">
    <reaction evidence="9 10">
        <text>a long-chain fatty acyl-CoA + 2 NADPH + 2 H(+) = a long-chain primary fatty alcohol + 2 NADP(+) + CoA</text>
        <dbReference type="Rhea" id="RHEA:52716"/>
        <dbReference type="ChEBI" id="CHEBI:15378"/>
        <dbReference type="ChEBI" id="CHEBI:57287"/>
        <dbReference type="ChEBI" id="CHEBI:57783"/>
        <dbReference type="ChEBI" id="CHEBI:58349"/>
        <dbReference type="ChEBI" id="CHEBI:77396"/>
        <dbReference type="ChEBI" id="CHEBI:83139"/>
        <dbReference type="EC" id="1.2.1.84"/>
    </reaction>
</comment>
<evidence type="ECO:0000256" key="2">
    <source>
        <dbReference type="ARBA" id="ARBA00005928"/>
    </source>
</evidence>
<dbReference type="FunFam" id="3.40.50.720:FF:000143">
    <property type="entry name" value="Fatty acyl-CoA reductase"/>
    <property type="match status" value="1"/>
</dbReference>
<evidence type="ECO:0000256" key="8">
    <source>
        <dbReference type="ARBA" id="ARBA00023136"/>
    </source>
</evidence>
<dbReference type="GO" id="GO:0080019">
    <property type="term" value="F:alcohol-forming very long-chain fatty acyl-CoA reductase activity"/>
    <property type="evidence" value="ECO:0007669"/>
    <property type="project" value="InterPro"/>
</dbReference>
<keyword evidence="7 10" id="KW-0443">Lipid metabolism</keyword>
<dbReference type="PANTHER" id="PTHR11011:SF60">
    <property type="entry name" value="FATTY ACYL-COA REDUCTASE-RELATED"/>
    <property type="match status" value="1"/>
</dbReference>
<dbReference type="AlphaFoldDB" id="A0A9P0AWJ4"/>
<keyword evidence="8" id="KW-0472">Membrane</keyword>
<dbReference type="Proteomes" id="UP001154078">
    <property type="component" value="Chromosome 11"/>
</dbReference>
<dbReference type="InterPro" id="IPR036291">
    <property type="entry name" value="NAD(P)-bd_dom_sf"/>
</dbReference>
<dbReference type="Pfam" id="PF03015">
    <property type="entry name" value="Sterile"/>
    <property type="match status" value="1"/>
</dbReference>
<comment type="subcellular location">
    <subcellularLocation>
        <location evidence="1">Membrane</location>
        <topology evidence="1">Multi-pass membrane protein</topology>
    </subcellularLocation>
</comment>
<dbReference type="EC" id="1.2.1.84" evidence="10"/>
<dbReference type="PANTHER" id="PTHR11011">
    <property type="entry name" value="MALE STERILITY PROTEIN 2-RELATED"/>
    <property type="match status" value="1"/>
</dbReference>
<dbReference type="OrthoDB" id="429813at2759"/>
<name>A0A9P0AWJ4_BRAAE</name>
<reference evidence="13" key="1">
    <citation type="submission" date="2021-12" db="EMBL/GenBank/DDBJ databases">
        <authorList>
            <person name="King R."/>
        </authorList>
    </citation>
    <scope>NUCLEOTIDE SEQUENCE</scope>
</reference>
<keyword evidence="14" id="KW-1185">Reference proteome</keyword>
<comment type="similarity">
    <text evidence="2 10">Belongs to the fatty acyl-CoA reductase family.</text>
</comment>
<organism evidence="13 14">
    <name type="scientific">Brassicogethes aeneus</name>
    <name type="common">Rape pollen beetle</name>
    <name type="synonym">Meligethes aeneus</name>
    <dbReference type="NCBI Taxonomy" id="1431903"/>
    <lineage>
        <taxon>Eukaryota</taxon>
        <taxon>Metazoa</taxon>
        <taxon>Ecdysozoa</taxon>
        <taxon>Arthropoda</taxon>
        <taxon>Hexapoda</taxon>
        <taxon>Insecta</taxon>
        <taxon>Pterygota</taxon>
        <taxon>Neoptera</taxon>
        <taxon>Endopterygota</taxon>
        <taxon>Coleoptera</taxon>
        <taxon>Polyphaga</taxon>
        <taxon>Cucujiformia</taxon>
        <taxon>Nitidulidae</taxon>
        <taxon>Meligethinae</taxon>
        <taxon>Brassicogethes</taxon>
    </lineage>
</organism>
<keyword evidence="10" id="KW-0560">Oxidoreductase</keyword>
<evidence type="ECO:0000313" key="14">
    <source>
        <dbReference type="Proteomes" id="UP001154078"/>
    </source>
</evidence>
<accession>A0A9P0AWJ4</accession>
<evidence type="ECO:0000259" key="12">
    <source>
        <dbReference type="Pfam" id="PF07993"/>
    </source>
</evidence>
<keyword evidence="6" id="KW-1133">Transmembrane helix</keyword>
<dbReference type="InterPro" id="IPR026055">
    <property type="entry name" value="FAR"/>
</dbReference>
<sequence length="470" mass="53986">MGETEVQKFYNGATVFLTGGTGFLGKMLIEKLLRSTDVKMIYILIREKKGKNVHSRVEGIFDDVIFDVLKKKFPKFRQKIWPIAGDCSISGLGITLEDRKIIISTTNIVFHLAATVKLDENLKLAYYINVNGTKEILFLSQQMKDLKSVMYVSTAYSNCHLKAIDEKFYDHPNDYEDFNFFLEKLSDKECESITPRILDKWPNTYSGKDFTKALAESLIKKTGHGLPMGIFRPSIVVSTYKEPISGWIDNMYGPTGAMAQIQFGLLRTLKVNDSMLADLIPVDTCVAGLIAAAWDVGTEKTERKSKNISIYNYVSSVENPIRWGDFLFFCWHHGLKYPLLKALRTPNVINTNSEILYYIYTFLFHLLPALPVDLFAIITGNKPRLLKTYRIIHKFMDVIGFFCQREWTFSNEKTKQLYAKLSAEDKALFPLSIEQVNWYIFVNDYMKGIRKYLLKDPDNTLKVALTRANR</sequence>
<dbReference type="GO" id="GO:0005777">
    <property type="term" value="C:peroxisome"/>
    <property type="evidence" value="ECO:0007669"/>
    <property type="project" value="TreeGrafter"/>
</dbReference>
<protein>
    <recommendedName>
        <fullName evidence="10">Fatty acyl-CoA reductase</fullName>
        <ecNumber evidence="10">1.2.1.84</ecNumber>
    </recommendedName>
</protein>
<evidence type="ECO:0000259" key="11">
    <source>
        <dbReference type="Pfam" id="PF03015"/>
    </source>
</evidence>
<comment type="function">
    <text evidence="10">Catalyzes the reduction of fatty acyl-CoA to fatty alcohols.</text>
</comment>
<dbReference type="InterPro" id="IPR013120">
    <property type="entry name" value="FAR_NAD-bd"/>
</dbReference>
<evidence type="ECO:0000256" key="3">
    <source>
        <dbReference type="ARBA" id="ARBA00022516"/>
    </source>
</evidence>
<gene>
    <name evidence="13" type="ORF">MELIAE_LOCUS2774</name>
</gene>
<feature type="domain" description="Fatty acyl-CoA reductase C-terminal" evidence="11">
    <location>
        <begin position="364"/>
        <end position="456"/>
    </location>
</feature>
<keyword evidence="5 10" id="KW-0521">NADP</keyword>
<evidence type="ECO:0000313" key="13">
    <source>
        <dbReference type="EMBL" id="CAH0549714.1"/>
    </source>
</evidence>
<dbReference type="EMBL" id="OV121142">
    <property type="protein sequence ID" value="CAH0549714.1"/>
    <property type="molecule type" value="Genomic_DNA"/>
</dbReference>
<evidence type="ECO:0000256" key="4">
    <source>
        <dbReference type="ARBA" id="ARBA00022692"/>
    </source>
</evidence>
<proteinExistence type="inferred from homology"/>
<dbReference type="SUPFAM" id="SSF51735">
    <property type="entry name" value="NAD(P)-binding Rossmann-fold domains"/>
    <property type="match status" value="1"/>
</dbReference>
<keyword evidence="3 10" id="KW-0444">Lipid biosynthesis</keyword>
<dbReference type="Gene3D" id="3.40.50.720">
    <property type="entry name" value="NAD(P)-binding Rossmann-like Domain"/>
    <property type="match status" value="1"/>
</dbReference>